<gene>
    <name evidence="9" type="ORF">BLI708_10105</name>
    <name evidence="8" type="ORF">Tam1G_1410</name>
</gene>
<proteinExistence type="predicted"/>
<evidence type="ECO:0000313" key="11">
    <source>
        <dbReference type="Proteomes" id="UP000663067"/>
    </source>
</evidence>
<evidence type="ECO:0000256" key="6">
    <source>
        <dbReference type="SAM" id="Phobius"/>
    </source>
</evidence>
<dbReference type="Proteomes" id="UP000663067">
    <property type="component" value="Chromosome"/>
</dbReference>
<feature type="transmembrane region" description="Helical" evidence="6">
    <location>
        <begin position="58"/>
        <end position="85"/>
    </location>
</feature>
<evidence type="ECO:0000256" key="3">
    <source>
        <dbReference type="ARBA" id="ARBA00022692"/>
    </source>
</evidence>
<reference evidence="9 11" key="2">
    <citation type="submission" date="2021-03" db="EMBL/GenBank/DDBJ databases">
        <title>Genome sequencing of Bifidobacterium imperatoris JCM 32708.</title>
        <authorList>
            <person name="Kim J."/>
        </authorList>
    </citation>
    <scope>NUCLEOTIDE SEQUENCE [LARGE SCALE GENOMIC DNA]</scope>
    <source>
        <strain evidence="9 11">JCM 32708</strain>
    </source>
</reference>
<dbReference type="PANTHER" id="PTHR30619">
    <property type="entry name" value="DNA INTERNALIZATION/COMPETENCE PROTEIN COMEC/REC2"/>
    <property type="match status" value="1"/>
</dbReference>
<feature type="transmembrane region" description="Helical" evidence="6">
    <location>
        <begin position="532"/>
        <end position="549"/>
    </location>
</feature>
<keyword evidence="3 6" id="KW-0812">Transmembrane</keyword>
<accession>A0A2N5IRB6</accession>
<feature type="transmembrane region" description="Helical" evidence="6">
    <location>
        <begin position="97"/>
        <end position="115"/>
    </location>
</feature>
<keyword evidence="11" id="KW-1185">Reference proteome</keyword>
<feature type="transmembrane region" description="Helical" evidence="6">
    <location>
        <begin position="433"/>
        <end position="454"/>
    </location>
</feature>
<keyword evidence="5 6" id="KW-0472">Membrane</keyword>
<evidence type="ECO:0000256" key="2">
    <source>
        <dbReference type="ARBA" id="ARBA00022475"/>
    </source>
</evidence>
<dbReference type="Pfam" id="PF03772">
    <property type="entry name" value="Competence"/>
    <property type="match status" value="1"/>
</dbReference>
<evidence type="ECO:0000313" key="9">
    <source>
        <dbReference type="EMBL" id="QSY57552.1"/>
    </source>
</evidence>
<evidence type="ECO:0000256" key="4">
    <source>
        <dbReference type="ARBA" id="ARBA00022989"/>
    </source>
</evidence>
<protein>
    <submittedName>
        <fullName evidence="8 9">Competence protein</fullName>
    </submittedName>
</protein>
<name>A0A2N5IRB6_9BIFI</name>
<dbReference type="InterPro" id="IPR004477">
    <property type="entry name" value="ComEC_N"/>
</dbReference>
<feature type="transmembrane region" description="Helical" evidence="6">
    <location>
        <begin position="17"/>
        <end position="38"/>
    </location>
</feature>
<dbReference type="NCBIfam" id="TIGR00360">
    <property type="entry name" value="ComEC_N-term"/>
    <property type="match status" value="1"/>
</dbReference>
<dbReference type="EMBL" id="CP071591">
    <property type="protein sequence ID" value="QSY57552.1"/>
    <property type="molecule type" value="Genomic_DNA"/>
</dbReference>
<feature type="transmembrane region" description="Helical" evidence="6">
    <location>
        <begin position="304"/>
        <end position="323"/>
    </location>
</feature>
<evidence type="ECO:0000256" key="5">
    <source>
        <dbReference type="ARBA" id="ARBA00023136"/>
    </source>
</evidence>
<evidence type="ECO:0000313" key="10">
    <source>
        <dbReference type="Proteomes" id="UP000234855"/>
    </source>
</evidence>
<organism evidence="8 10">
    <name type="scientific">Bifidobacterium imperatoris</name>
    <dbReference type="NCBI Taxonomy" id="2020965"/>
    <lineage>
        <taxon>Bacteria</taxon>
        <taxon>Bacillati</taxon>
        <taxon>Actinomycetota</taxon>
        <taxon>Actinomycetes</taxon>
        <taxon>Bifidobacteriales</taxon>
        <taxon>Bifidobacteriaceae</taxon>
        <taxon>Bifidobacterium</taxon>
    </lineage>
</organism>
<dbReference type="AlphaFoldDB" id="A0A2N5IRB6"/>
<dbReference type="GO" id="GO:0005886">
    <property type="term" value="C:plasma membrane"/>
    <property type="evidence" value="ECO:0007669"/>
    <property type="project" value="UniProtKB-SubCell"/>
</dbReference>
<comment type="subcellular location">
    <subcellularLocation>
        <location evidence="1">Cell membrane</location>
        <topology evidence="1">Multi-pass membrane protein</topology>
    </subcellularLocation>
</comment>
<dbReference type="EMBL" id="NMWV01000019">
    <property type="protein sequence ID" value="PLS24502.1"/>
    <property type="molecule type" value="Genomic_DNA"/>
</dbReference>
<evidence type="ECO:0000259" key="7">
    <source>
        <dbReference type="Pfam" id="PF03772"/>
    </source>
</evidence>
<feature type="domain" description="ComEC/Rec2-related protein" evidence="7">
    <location>
        <begin position="294"/>
        <end position="545"/>
    </location>
</feature>
<feature type="transmembrane region" description="Helical" evidence="6">
    <location>
        <begin position="402"/>
        <end position="421"/>
    </location>
</feature>
<keyword evidence="2" id="KW-1003">Cell membrane</keyword>
<evidence type="ECO:0000313" key="8">
    <source>
        <dbReference type="EMBL" id="PLS24502.1"/>
    </source>
</evidence>
<dbReference type="PANTHER" id="PTHR30619:SF7">
    <property type="entry name" value="BETA-LACTAMASE DOMAIN PROTEIN"/>
    <property type="match status" value="1"/>
</dbReference>
<feature type="transmembrane region" description="Helical" evidence="6">
    <location>
        <begin position="335"/>
        <end position="352"/>
    </location>
</feature>
<dbReference type="RefSeq" id="WP_165781946.1">
    <property type="nucleotide sequence ID" value="NZ_CP071591.1"/>
</dbReference>
<dbReference type="InterPro" id="IPR052159">
    <property type="entry name" value="Competence_DNA_uptake"/>
</dbReference>
<reference evidence="8 10" key="1">
    <citation type="submission" date="2017-07" db="EMBL/GenBank/DDBJ databases">
        <title>Bifidobacterium novel species.</title>
        <authorList>
            <person name="Lugli G.A."/>
            <person name="Milani C."/>
            <person name="Duranti S."/>
            <person name="Mangifesta M."/>
        </authorList>
    </citation>
    <scope>NUCLEOTIDE SEQUENCE [LARGE SCALE GENOMIC DNA]</scope>
    <source>
        <strain evidence="8 10">45</strain>
    </source>
</reference>
<evidence type="ECO:0000256" key="1">
    <source>
        <dbReference type="ARBA" id="ARBA00004651"/>
    </source>
</evidence>
<dbReference type="Proteomes" id="UP000234855">
    <property type="component" value="Unassembled WGS sequence"/>
</dbReference>
<keyword evidence="4 6" id="KW-1133">Transmembrane helix</keyword>
<sequence length="591" mass="65420">MNADHMLREQGSRDRRLLPAAITIWASSLFTHQMFAYYASSQQSQSDDGQTQNLASAIAQWLILPLSPMMAVVSIIGAATLLIVLAIALQSRAHRSGMLYVCLAAAIIATMTATASDTRTWLDPATQHAQHAKNADEETIIAQATIMTPILVSDQRDYACQADMRFDAITVNGVERRSFASARLYAQYSECTVLQRAAQYRFTGIVRNAEYGRMPLWMLVDTASDSRNDTVTQLRAPPWHRRVVTRMQHAFFRITETLDEQGRILVPGMTMGVLGQDYFDAETPSEPVNDTYANAVEEYFRKAGIMHLMAVSGGHFVLLASLIRRTGMWLLADRRIIAVLMSFAYMALAAVVFPGDSVTRALIMGLMGAVSYACGRRAQALSALCWTVIGTVILKPDMSRSYGFALSCAAVLGIVLYANRIECVLNHAMPQPIAQAAAMTIAAQMFTVPIQVLMEPELPLLSVLANLLVSPLVSLATMAGLMGLCCAWCVPWLALVLVRIASWCTLVMERIATWLGGSDWAAMAWPENAKGVLLTLALEVVVFLMMKYASHWLQRRRIEPGLLGERFGRLPAQRVRFTVWWHETLRLLLHG</sequence>